<evidence type="ECO:0000313" key="1">
    <source>
        <dbReference type="EMBL" id="PIA13752.1"/>
    </source>
</evidence>
<gene>
    <name evidence="1" type="ORF">COEREDRAFT_11031</name>
</gene>
<dbReference type="Proteomes" id="UP000242474">
    <property type="component" value="Unassembled WGS sequence"/>
</dbReference>
<sequence length="142" mass="15701">MGQASKTWSSPEVHNPITPIEFGCQHMLCCLTTVLPSLINIFRLLFPMEQLKPSDFTILQQCAELLDLCAGTEERRAEIARKMEAISLHMDRLRSAVASLPGIAISQLDQKKVLAECQQDLEESLAELAEYGEVATSPPTTT</sequence>
<reference evidence="1 2" key="1">
    <citation type="journal article" date="2015" name="Genome Biol. Evol.">
        <title>Phylogenomic analyses indicate that early fungi evolved digesting cell walls of algal ancestors of land plants.</title>
        <authorList>
            <person name="Chang Y."/>
            <person name="Wang S."/>
            <person name="Sekimoto S."/>
            <person name="Aerts A.L."/>
            <person name="Choi C."/>
            <person name="Clum A."/>
            <person name="LaButti K.M."/>
            <person name="Lindquist E.A."/>
            <person name="Yee Ngan C."/>
            <person name="Ohm R.A."/>
            <person name="Salamov A.A."/>
            <person name="Grigoriev I.V."/>
            <person name="Spatafora J.W."/>
            <person name="Berbee M.L."/>
        </authorList>
    </citation>
    <scope>NUCLEOTIDE SEQUENCE [LARGE SCALE GENOMIC DNA]</scope>
    <source>
        <strain evidence="1 2">NRRL 1564</strain>
    </source>
</reference>
<proteinExistence type="predicted"/>
<keyword evidence="2" id="KW-1185">Reference proteome</keyword>
<protein>
    <recommendedName>
        <fullName evidence="3">Mediator of RNA polymerase II transcription subunit 9</fullName>
    </recommendedName>
</protein>
<dbReference type="EMBL" id="KZ303527">
    <property type="protein sequence ID" value="PIA13752.1"/>
    <property type="molecule type" value="Genomic_DNA"/>
</dbReference>
<name>A0A2G5B423_COERN</name>
<dbReference type="OrthoDB" id="5528926at2759"/>
<organism evidence="1 2">
    <name type="scientific">Coemansia reversa (strain ATCC 12441 / NRRL 1564)</name>
    <dbReference type="NCBI Taxonomy" id="763665"/>
    <lineage>
        <taxon>Eukaryota</taxon>
        <taxon>Fungi</taxon>
        <taxon>Fungi incertae sedis</taxon>
        <taxon>Zoopagomycota</taxon>
        <taxon>Kickxellomycotina</taxon>
        <taxon>Kickxellomycetes</taxon>
        <taxon>Kickxellales</taxon>
        <taxon>Kickxellaceae</taxon>
        <taxon>Coemansia</taxon>
    </lineage>
</organism>
<evidence type="ECO:0008006" key="3">
    <source>
        <dbReference type="Google" id="ProtNLM"/>
    </source>
</evidence>
<dbReference type="AlphaFoldDB" id="A0A2G5B423"/>
<accession>A0A2G5B423</accession>
<evidence type="ECO:0000313" key="2">
    <source>
        <dbReference type="Proteomes" id="UP000242474"/>
    </source>
</evidence>